<feature type="non-terminal residue" evidence="2">
    <location>
        <position position="206"/>
    </location>
</feature>
<evidence type="ECO:0000259" key="1">
    <source>
        <dbReference type="PROSITE" id="PS50835"/>
    </source>
</evidence>
<organism evidence="2 3">
    <name type="scientific">Staurois parvus</name>
    <dbReference type="NCBI Taxonomy" id="386267"/>
    <lineage>
        <taxon>Eukaryota</taxon>
        <taxon>Metazoa</taxon>
        <taxon>Chordata</taxon>
        <taxon>Craniata</taxon>
        <taxon>Vertebrata</taxon>
        <taxon>Euteleostomi</taxon>
        <taxon>Amphibia</taxon>
        <taxon>Batrachia</taxon>
        <taxon>Anura</taxon>
        <taxon>Neobatrachia</taxon>
        <taxon>Ranoidea</taxon>
        <taxon>Ranidae</taxon>
        <taxon>Staurois</taxon>
    </lineage>
</organism>
<reference evidence="2" key="1">
    <citation type="submission" date="2023-05" db="EMBL/GenBank/DDBJ databases">
        <authorList>
            <person name="Stuckert A."/>
        </authorList>
    </citation>
    <scope>NUCLEOTIDE SEQUENCE</scope>
</reference>
<dbReference type="InterPro" id="IPR036179">
    <property type="entry name" value="Ig-like_dom_sf"/>
</dbReference>
<dbReference type="InterPro" id="IPR007110">
    <property type="entry name" value="Ig-like_dom"/>
</dbReference>
<dbReference type="InterPro" id="IPR003598">
    <property type="entry name" value="Ig_sub2"/>
</dbReference>
<evidence type="ECO:0000313" key="2">
    <source>
        <dbReference type="EMBL" id="CAI9556852.1"/>
    </source>
</evidence>
<dbReference type="SUPFAM" id="SSF48726">
    <property type="entry name" value="Immunoglobulin"/>
    <property type="match status" value="2"/>
</dbReference>
<keyword evidence="3" id="KW-1185">Reference proteome</keyword>
<dbReference type="PANTHER" id="PTHR47633">
    <property type="entry name" value="IMMUNOGLOBULIN"/>
    <property type="match status" value="1"/>
</dbReference>
<dbReference type="Pfam" id="PF07679">
    <property type="entry name" value="I-set"/>
    <property type="match status" value="2"/>
</dbReference>
<gene>
    <name evidence="2" type="ORF">SPARVUS_LOCUS4591838</name>
</gene>
<proteinExistence type="predicted"/>
<dbReference type="SMART" id="SM00409">
    <property type="entry name" value="IG"/>
    <property type="match status" value="2"/>
</dbReference>
<sequence length="206" mass="21862">AVGTASSSAKLTVSEPKKPPFFDKKLEPVGAVLGESADFECLVSGTQPIKALWTKDNKEIKTGGNYKITHIGNTAHLRIIKVGKGDSGIYSCLAANDVGKESCSAELSVKEPPKFVKKLEPSRIVALAGSAHFDCKISGSPEIRVVWYKNDTELQPSEKLNLSFADNVALLEINDFSPEDGGDYTCEAHNDAGSASCSTSITVKGA</sequence>
<name>A0ABN9CBC2_9NEOB</name>
<feature type="domain" description="Ig-like" evidence="1">
    <location>
        <begin position="19"/>
        <end position="108"/>
    </location>
</feature>
<accession>A0ABN9CBC2</accession>
<feature type="non-terminal residue" evidence="2">
    <location>
        <position position="1"/>
    </location>
</feature>
<dbReference type="InterPro" id="IPR013783">
    <property type="entry name" value="Ig-like_fold"/>
</dbReference>
<feature type="domain" description="Ig-like" evidence="1">
    <location>
        <begin position="113"/>
        <end position="202"/>
    </location>
</feature>
<comment type="caution">
    <text evidence="2">The sequence shown here is derived from an EMBL/GenBank/DDBJ whole genome shotgun (WGS) entry which is preliminary data.</text>
</comment>
<dbReference type="Gene3D" id="2.60.40.10">
    <property type="entry name" value="Immunoglobulins"/>
    <property type="match status" value="2"/>
</dbReference>
<protein>
    <recommendedName>
        <fullName evidence="1">Ig-like domain-containing protein</fullName>
    </recommendedName>
</protein>
<dbReference type="SMART" id="SM00408">
    <property type="entry name" value="IGc2"/>
    <property type="match status" value="2"/>
</dbReference>
<evidence type="ECO:0000313" key="3">
    <source>
        <dbReference type="Proteomes" id="UP001162483"/>
    </source>
</evidence>
<dbReference type="Proteomes" id="UP001162483">
    <property type="component" value="Unassembled WGS sequence"/>
</dbReference>
<dbReference type="InterPro" id="IPR013098">
    <property type="entry name" value="Ig_I-set"/>
</dbReference>
<dbReference type="PROSITE" id="PS50835">
    <property type="entry name" value="IG_LIKE"/>
    <property type="match status" value="2"/>
</dbReference>
<dbReference type="InterPro" id="IPR003599">
    <property type="entry name" value="Ig_sub"/>
</dbReference>
<dbReference type="EMBL" id="CATNWA010008786">
    <property type="protein sequence ID" value="CAI9556852.1"/>
    <property type="molecule type" value="Genomic_DNA"/>
</dbReference>